<keyword evidence="3" id="KW-1185">Reference proteome</keyword>
<sequence>MENSTRFHKRVKMMQQPQGFAIDTNGDGIPDTMVQQQGMQMMQLGMQQQQGMMMPQQGMMMPQQGMMMQGMQPNMMQPGMQPNMMQPGMQPNMMQPGMMMQPPPQAMPIPAAAPAAAAVIAVNAVEEKEDGHVPVTSKSSKNWVCIGLGMFLLVIGAGCVFAGMNSLKEAELMNPEEDFIPRECTIDEIDYDFEVKETTTCKQRKSNCSGNNCCREWETVTRCTEWYTYEFYDDEDPSEKYNTKEYVYQRSSEVCDGEDEGEFRREGVACYKPAVEKLPSGYECHNDECMKVHDPALDKANLEGSGSTLMAIGGIMVVLGVLIEIAGCWCGIRC</sequence>
<protein>
    <submittedName>
        <fullName evidence="2">Uncharacterized protein</fullName>
    </submittedName>
</protein>
<dbReference type="AlphaFoldDB" id="A0A9W6ZKK7"/>
<keyword evidence="1" id="KW-0472">Membrane</keyword>
<dbReference type="Proteomes" id="UP001165082">
    <property type="component" value="Unassembled WGS sequence"/>
</dbReference>
<gene>
    <name evidence="2" type="ORF">TrRE_jg6325</name>
</gene>
<reference evidence="2" key="1">
    <citation type="submission" date="2022-07" db="EMBL/GenBank/DDBJ databases">
        <title>Genome analysis of Parmales, a sister group of diatoms, reveals the evolutionary specialization of diatoms from phago-mixotrophs to photoautotrophs.</title>
        <authorList>
            <person name="Ban H."/>
            <person name="Sato S."/>
            <person name="Yoshikawa S."/>
            <person name="Kazumasa Y."/>
            <person name="Nakamura Y."/>
            <person name="Ichinomiya M."/>
            <person name="Saitoh K."/>
            <person name="Sato N."/>
            <person name="Blanc-Mathieu R."/>
            <person name="Endo H."/>
            <person name="Kuwata A."/>
            <person name="Ogata H."/>
        </authorList>
    </citation>
    <scope>NUCLEOTIDE SEQUENCE</scope>
</reference>
<dbReference type="EMBL" id="BRXZ01000755">
    <property type="protein sequence ID" value="GMH53002.1"/>
    <property type="molecule type" value="Genomic_DNA"/>
</dbReference>
<evidence type="ECO:0000313" key="2">
    <source>
        <dbReference type="EMBL" id="GMH53002.1"/>
    </source>
</evidence>
<name>A0A9W6ZKK7_9STRA</name>
<feature type="transmembrane region" description="Helical" evidence="1">
    <location>
        <begin position="309"/>
        <end position="332"/>
    </location>
</feature>
<keyword evidence="1" id="KW-1133">Transmembrane helix</keyword>
<evidence type="ECO:0000313" key="3">
    <source>
        <dbReference type="Proteomes" id="UP001165082"/>
    </source>
</evidence>
<feature type="transmembrane region" description="Helical" evidence="1">
    <location>
        <begin position="140"/>
        <end position="164"/>
    </location>
</feature>
<accession>A0A9W6ZKK7</accession>
<comment type="caution">
    <text evidence="2">The sequence shown here is derived from an EMBL/GenBank/DDBJ whole genome shotgun (WGS) entry which is preliminary data.</text>
</comment>
<evidence type="ECO:0000256" key="1">
    <source>
        <dbReference type="SAM" id="Phobius"/>
    </source>
</evidence>
<dbReference type="OrthoDB" id="10502495at2759"/>
<keyword evidence="1" id="KW-0812">Transmembrane</keyword>
<organism evidence="2 3">
    <name type="scientific">Triparma retinervis</name>
    <dbReference type="NCBI Taxonomy" id="2557542"/>
    <lineage>
        <taxon>Eukaryota</taxon>
        <taxon>Sar</taxon>
        <taxon>Stramenopiles</taxon>
        <taxon>Ochrophyta</taxon>
        <taxon>Bolidophyceae</taxon>
        <taxon>Parmales</taxon>
        <taxon>Triparmaceae</taxon>
        <taxon>Triparma</taxon>
    </lineage>
</organism>
<proteinExistence type="predicted"/>